<evidence type="ECO:0000256" key="3">
    <source>
        <dbReference type="ARBA" id="ARBA00022692"/>
    </source>
</evidence>
<dbReference type="PANTHER" id="PTHR11662">
    <property type="entry name" value="SOLUTE CARRIER FAMILY 17"/>
    <property type="match status" value="1"/>
</dbReference>
<feature type="transmembrane region" description="Helical" evidence="6">
    <location>
        <begin position="319"/>
        <end position="338"/>
    </location>
</feature>
<reference evidence="8 9" key="1">
    <citation type="submission" date="2017-08" db="EMBL/GenBank/DDBJ databases">
        <title>Complete Genome Sequence of Bacillus kochii Oregon-R-modENCODE STRAIN BDGP4, isolated from Drosophila melanogaster gut.</title>
        <authorList>
            <person name="Wan K.H."/>
            <person name="Yu C."/>
            <person name="Park S."/>
            <person name="Hammonds A.S."/>
            <person name="Booth B.W."/>
            <person name="Celniker S.E."/>
        </authorList>
    </citation>
    <scope>NUCLEOTIDE SEQUENCE [LARGE SCALE GENOMIC DNA]</scope>
    <source>
        <strain evidence="8 9">BDGP4</strain>
    </source>
</reference>
<sequence>MPIFTRSDSTMQKANVLHEENMTKATNARWIYISLPLMLLFTVSMIDKSNINILFAERQFLQDLAISDNVIKGTLSSVFLITYALGQFFWGFVVDRIGAFKSGMIGIAIWGIAMIIGGVATSVTALLWSRALLGVGEGVLYPIALTLTAKWFPQQEQGKAQSFWFTGNAIGPVIGIPAIALIAASFGWRESYFALAIISFICLAIFIFMIRNKPSEHYATNAAEVNYIEKGQGVKKTANIDTGSVKSVLTSPLFWILTTVYACVSIGFFGFSTFLPSYLTEAKGIDFVNSAMINAAGYALAIIVQLVCGYLSDRWMKRAAFVAVASVIIIGCFVGFLYTTNTTVVILLTIILLSVLYMPAPITMTMLHEVASSQVMGRISGTFGCVSYLVAAAGPMVVGFFSTTTGSFTGGFMALISFIVLSLLLCVYLMKKGY</sequence>
<dbReference type="Gene3D" id="1.20.1250.20">
    <property type="entry name" value="MFS general substrate transporter like domains"/>
    <property type="match status" value="2"/>
</dbReference>
<feature type="transmembrane region" description="Helical" evidence="6">
    <location>
        <begin position="30"/>
        <end position="46"/>
    </location>
</feature>
<name>A0A248TMU4_9BACI</name>
<dbReference type="SUPFAM" id="SSF103473">
    <property type="entry name" value="MFS general substrate transporter"/>
    <property type="match status" value="1"/>
</dbReference>
<dbReference type="InterPro" id="IPR011701">
    <property type="entry name" value="MFS"/>
</dbReference>
<feature type="transmembrane region" description="Helical" evidence="6">
    <location>
        <begin position="344"/>
        <end position="367"/>
    </location>
</feature>
<comment type="subcellular location">
    <subcellularLocation>
        <location evidence="1">Cell membrane</location>
        <topology evidence="1">Multi-pass membrane protein</topology>
    </subcellularLocation>
</comment>
<evidence type="ECO:0000256" key="6">
    <source>
        <dbReference type="SAM" id="Phobius"/>
    </source>
</evidence>
<keyword evidence="3 6" id="KW-0812">Transmembrane</keyword>
<feature type="transmembrane region" description="Helical" evidence="6">
    <location>
        <begin position="408"/>
        <end position="430"/>
    </location>
</feature>
<keyword evidence="4 6" id="KW-1133">Transmembrane helix</keyword>
<dbReference type="EMBL" id="CP022983">
    <property type="protein sequence ID" value="ASV69526.1"/>
    <property type="molecule type" value="Genomic_DNA"/>
</dbReference>
<proteinExistence type="predicted"/>
<keyword evidence="2" id="KW-0813">Transport</keyword>
<dbReference type="PANTHER" id="PTHR11662:SF399">
    <property type="entry name" value="FI19708P1-RELATED"/>
    <property type="match status" value="1"/>
</dbReference>
<dbReference type="PROSITE" id="PS50850">
    <property type="entry name" value="MFS"/>
    <property type="match status" value="1"/>
</dbReference>
<evidence type="ECO:0000256" key="4">
    <source>
        <dbReference type="ARBA" id="ARBA00022989"/>
    </source>
</evidence>
<dbReference type="Proteomes" id="UP000215137">
    <property type="component" value="Chromosome"/>
</dbReference>
<keyword evidence="9" id="KW-1185">Reference proteome</keyword>
<evidence type="ECO:0000256" key="5">
    <source>
        <dbReference type="ARBA" id="ARBA00023136"/>
    </source>
</evidence>
<evidence type="ECO:0000256" key="2">
    <source>
        <dbReference type="ARBA" id="ARBA00022448"/>
    </source>
</evidence>
<protein>
    <recommendedName>
        <fullName evidence="7">Major facilitator superfamily (MFS) profile domain-containing protein</fullName>
    </recommendedName>
</protein>
<dbReference type="InterPro" id="IPR020846">
    <property type="entry name" value="MFS_dom"/>
</dbReference>
<feature type="transmembrane region" description="Helical" evidence="6">
    <location>
        <begin position="295"/>
        <end position="312"/>
    </location>
</feature>
<feature type="transmembrane region" description="Helical" evidence="6">
    <location>
        <begin position="105"/>
        <end position="128"/>
    </location>
</feature>
<gene>
    <name evidence="8" type="ORF">CKF48_20760</name>
</gene>
<evidence type="ECO:0000256" key="1">
    <source>
        <dbReference type="ARBA" id="ARBA00004651"/>
    </source>
</evidence>
<dbReference type="KEGG" id="bko:CKF48_20760"/>
<feature type="transmembrane region" description="Helical" evidence="6">
    <location>
        <begin position="253"/>
        <end position="275"/>
    </location>
</feature>
<evidence type="ECO:0000313" key="8">
    <source>
        <dbReference type="EMBL" id="ASV69526.1"/>
    </source>
</evidence>
<evidence type="ECO:0000259" key="7">
    <source>
        <dbReference type="PROSITE" id="PS50850"/>
    </source>
</evidence>
<dbReference type="Pfam" id="PF07690">
    <property type="entry name" value="MFS_1"/>
    <property type="match status" value="1"/>
</dbReference>
<feature type="domain" description="Major facilitator superfamily (MFS) profile" evidence="7">
    <location>
        <begin position="33"/>
        <end position="434"/>
    </location>
</feature>
<dbReference type="AlphaFoldDB" id="A0A248TMU4"/>
<evidence type="ECO:0000313" key="9">
    <source>
        <dbReference type="Proteomes" id="UP000215137"/>
    </source>
</evidence>
<dbReference type="InterPro" id="IPR036259">
    <property type="entry name" value="MFS_trans_sf"/>
</dbReference>
<organism evidence="8 9">
    <name type="scientific">Cytobacillus kochii</name>
    <dbReference type="NCBI Taxonomy" id="859143"/>
    <lineage>
        <taxon>Bacteria</taxon>
        <taxon>Bacillati</taxon>
        <taxon>Bacillota</taxon>
        <taxon>Bacilli</taxon>
        <taxon>Bacillales</taxon>
        <taxon>Bacillaceae</taxon>
        <taxon>Cytobacillus</taxon>
    </lineage>
</organism>
<dbReference type="InterPro" id="IPR050382">
    <property type="entry name" value="MFS_Na/Anion_cotransporter"/>
</dbReference>
<keyword evidence="5 6" id="KW-0472">Membrane</keyword>
<dbReference type="GO" id="GO:0022857">
    <property type="term" value="F:transmembrane transporter activity"/>
    <property type="evidence" value="ECO:0007669"/>
    <property type="project" value="InterPro"/>
</dbReference>
<dbReference type="GO" id="GO:0005886">
    <property type="term" value="C:plasma membrane"/>
    <property type="evidence" value="ECO:0007669"/>
    <property type="project" value="UniProtKB-SubCell"/>
</dbReference>
<feature type="transmembrane region" description="Helical" evidence="6">
    <location>
        <begin position="192"/>
        <end position="210"/>
    </location>
</feature>
<feature type="transmembrane region" description="Helical" evidence="6">
    <location>
        <begin position="74"/>
        <end position="93"/>
    </location>
</feature>
<feature type="transmembrane region" description="Helical" evidence="6">
    <location>
        <begin position="379"/>
        <end position="402"/>
    </location>
</feature>
<feature type="transmembrane region" description="Helical" evidence="6">
    <location>
        <begin position="164"/>
        <end position="186"/>
    </location>
</feature>
<accession>A0A248TMU4</accession>